<reference evidence="2" key="1">
    <citation type="submission" date="2020-07" db="EMBL/GenBank/DDBJ databases">
        <title>Huge and variable diversity of episymbiotic CPR bacteria and DPANN archaea in groundwater ecosystems.</title>
        <authorList>
            <person name="He C.Y."/>
            <person name="Keren R."/>
            <person name="Whittaker M."/>
            <person name="Farag I.F."/>
            <person name="Doudna J."/>
            <person name="Cate J.H.D."/>
            <person name="Banfield J.F."/>
        </authorList>
    </citation>
    <scope>NUCLEOTIDE SEQUENCE</scope>
    <source>
        <strain evidence="2">NC_groundwater_1813_Pr3_B-0.1um_71_17</strain>
    </source>
</reference>
<proteinExistence type="predicted"/>
<dbReference type="EMBL" id="JACRIW010000058">
    <property type="protein sequence ID" value="MBI5169611.1"/>
    <property type="molecule type" value="Genomic_DNA"/>
</dbReference>
<evidence type="ECO:0008006" key="4">
    <source>
        <dbReference type="Google" id="ProtNLM"/>
    </source>
</evidence>
<feature type="signal peptide" evidence="1">
    <location>
        <begin position="1"/>
        <end position="37"/>
    </location>
</feature>
<evidence type="ECO:0000313" key="3">
    <source>
        <dbReference type="Proteomes" id="UP000696931"/>
    </source>
</evidence>
<sequence length="1130" mass="120274">MRPRPGRALIARSAARGAAIGATALALVLSLASSARASVVRDPACGDAVFVAGEGARRFRLPHTAIRAGSDSVWTTRGALVRGRDYLLDPLRGDLRVLAALAPGESLWVRACWLLDPPPQSFARQLYAPAPRQAPEGAPPPDTGAAAAIARPATGRDLGQAPGGAALAVSGNKTVAVEFGSSQDAALRQSLDLAVSGTLAPGVELTGVLTDRNLPLSAQGSTQDLQSLDRVLIELKAPHLAASLGDVPLTLTAGEFGRLDRRVQGVRGEWSQGGVRGSVAAASAQGEFHRMQFAGADGLQGPYTLTDREGGTGITIVAGSEAVTLDGAKLTRGEGADYVLDYERARLTFSNRRPITSASRITVEYQYALTRYKRNIAAASAGVERGAVSLFVSAITESDDRGRALDVTLDEADRRALAAAGDAAALAVGPGVTYGTGDYDSVRVAGDTLAYAYAGPDSGAFSVRFVRVAPGAGDYADSSIVAGRTTYRRVGAGRGSFVIGRARPRPEQRQLVALGVSAGRGALRLEGEGALSRRDLNTASVRDDADNVGGAGRLRLSLEGAAPLLPGRAGVQFAARSVEKRFASFATLERPFAEEDWGLPVGADLEHQKRGEASAWWRPAERAELRGEFAALSTADGFEGTRRRAEWTSDRWIMLRGSWLDAEGTLAARRHPDGGRRRAQFEAKRPGRVLTPSLRLEHDLRRTPSDFALTRDTGDEWAADLASGSAARWRWSTGFGERRDRHEAGAITVTRARVLRAGGETPAGRALGASAQLQRRIVRDEGSGARATSDLASARLRADQPKWGLSGEANVEVTGEAENRRVRALSFVGAGRGAYDALGNFVGTGDYDLVLTVSPELERFARVATSLRSGWRFGESDAWRGSRVEFALETEARRRGELRATDVLLSTGLALVDPALARGAIAQRLEAELAPGSRLAAMRLRAERRVNADRSYENFAQTTDQRTGSLRWRTRSGAAVVIESEGRVQWQRATQAFANGAAFSRAVVDQVAQSQLVWQPNSRVRASGTAEATWSRPLGQPRFTRTVRLGPDVGLAVGARGRIEAQVRRAFVTGPAAVSLLPSADPAGAPRWEASGRFDLRLHESTTFGLSAGVKERPGHRTLTTGRAEVRAFF</sequence>
<gene>
    <name evidence="2" type="ORF">HZA61_09000</name>
</gene>
<dbReference type="AlphaFoldDB" id="A0A933SDZ0"/>
<protein>
    <recommendedName>
        <fullName evidence="4">Autotransporter domain-containing protein</fullName>
    </recommendedName>
</protein>
<organism evidence="2 3">
    <name type="scientific">Eiseniibacteriota bacterium</name>
    <dbReference type="NCBI Taxonomy" id="2212470"/>
    <lineage>
        <taxon>Bacteria</taxon>
        <taxon>Candidatus Eiseniibacteriota</taxon>
    </lineage>
</organism>
<name>A0A933SDZ0_UNCEI</name>
<keyword evidence="1" id="KW-0732">Signal</keyword>
<evidence type="ECO:0000256" key="1">
    <source>
        <dbReference type="SAM" id="SignalP"/>
    </source>
</evidence>
<accession>A0A933SDZ0</accession>
<dbReference type="Proteomes" id="UP000696931">
    <property type="component" value="Unassembled WGS sequence"/>
</dbReference>
<comment type="caution">
    <text evidence="2">The sequence shown here is derived from an EMBL/GenBank/DDBJ whole genome shotgun (WGS) entry which is preliminary data.</text>
</comment>
<evidence type="ECO:0000313" key="2">
    <source>
        <dbReference type="EMBL" id="MBI5169611.1"/>
    </source>
</evidence>
<feature type="chain" id="PRO_5036966935" description="Autotransporter domain-containing protein" evidence="1">
    <location>
        <begin position="38"/>
        <end position="1130"/>
    </location>
</feature>